<dbReference type="KEGG" id="emt:CPZ25_004655"/>
<keyword evidence="3" id="KW-0804">Transcription</keyword>
<dbReference type="GO" id="GO:0003700">
    <property type="term" value="F:DNA-binding transcription factor activity"/>
    <property type="evidence" value="ECO:0007669"/>
    <property type="project" value="InterPro"/>
</dbReference>
<dbReference type="PANTHER" id="PTHR44846:SF1">
    <property type="entry name" value="MANNOSYL-D-GLYCERATE TRANSPORT_METABOLISM SYSTEM REPRESSOR MNGR-RELATED"/>
    <property type="match status" value="1"/>
</dbReference>
<evidence type="ECO:0000259" key="4">
    <source>
        <dbReference type="PROSITE" id="PS50949"/>
    </source>
</evidence>
<dbReference type="SUPFAM" id="SSF46785">
    <property type="entry name" value="Winged helix' DNA-binding domain"/>
    <property type="match status" value="1"/>
</dbReference>
<evidence type="ECO:0000256" key="2">
    <source>
        <dbReference type="ARBA" id="ARBA00023125"/>
    </source>
</evidence>
<dbReference type="CDD" id="cd07377">
    <property type="entry name" value="WHTH_GntR"/>
    <property type="match status" value="1"/>
</dbReference>
<dbReference type="GO" id="GO:0045892">
    <property type="term" value="P:negative regulation of DNA-templated transcription"/>
    <property type="evidence" value="ECO:0007669"/>
    <property type="project" value="TreeGrafter"/>
</dbReference>
<name>A0A2A5TAD0_EUBML</name>
<dbReference type="AlphaFoldDB" id="A0A2A5TAD0"/>
<keyword evidence="6" id="KW-1185">Reference proteome</keyword>
<dbReference type="PANTHER" id="PTHR44846">
    <property type="entry name" value="MANNOSYL-D-GLYCERATE TRANSPORT/METABOLISM SYSTEM REPRESSOR MNGR-RELATED"/>
    <property type="match status" value="1"/>
</dbReference>
<dbReference type="Gene3D" id="3.40.1410.10">
    <property type="entry name" value="Chorismate lyase-like"/>
    <property type="match status" value="1"/>
</dbReference>
<evidence type="ECO:0000256" key="1">
    <source>
        <dbReference type="ARBA" id="ARBA00023015"/>
    </source>
</evidence>
<protein>
    <submittedName>
        <fullName evidence="5">GntR family transcriptional regulator</fullName>
    </submittedName>
</protein>
<dbReference type="InterPro" id="IPR028978">
    <property type="entry name" value="Chorismate_lyase_/UTRA_dom_sf"/>
</dbReference>
<dbReference type="InterPro" id="IPR000524">
    <property type="entry name" value="Tscrpt_reg_HTH_GntR"/>
</dbReference>
<dbReference type="Pfam" id="PF07702">
    <property type="entry name" value="UTRA"/>
    <property type="match status" value="1"/>
</dbReference>
<dbReference type="InterPro" id="IPR036390">
    <property type="entry name" value="WH_DNA-bd_sf"/>
</dbReference>
<dbReference type="SUPFAM" id="SSF64288">
    <property type="entry name" value="Chorismate lyase-like"/>
    <property type="match status" value="1"/>
</dbReference>
<dbReference type="EMBL" id="CP029487">
    <property type="protein sequence ID" value="QCT70644.1"/>
    <property type="molecule type" value="Genomic_DNA"/>
</dbReference>
<dbReference type="PROSITE" id="PS50949">
    <property type="entry name" value="HTH_GNTR"/>
    <property type="match status" value="1"/>
</dbReference>
<dbReference type="InterPro" id="IPR050679">
    <property type="entry name" value="Bact_HTH_transcr_reg"/>
</dbReference>
<dbReference type="Gene3D" id="1.10.10.10">
    <property type="entry name" value="Winged helix-like DNA-binding domain superfamily/Winged helix DNA-binding domain"/>
    <property type="match status" value="1"/>
</dbReference>
<keyword evidence="1" id="KW-0805">Transcription regulation</keyword>
<proteinExistence type="predicted"/>
<evidence type="ECO:0000256" key="3">
    <source>
        <dbReference type="ARBA" id="ARBA00023163"/>
    </source>
</evidence>
<feature type="domain" description="HTH gntR-type" evidence="4">
    <location>
        <begin position="4"/>
        <end position="72"/>
    </location>
</feature>
<dbReference type="Pfam" id="PF00392">
    <property type="entry name" value="GntR"/>
    <property type="match status" value="1"/>
</dbReference>
<evidence type="ECO:0000313" key="6">
    <source>
        <dbReference type="Proteomes" id="UP000218387"/>
    </source>
</evidence>
<dbReference type="PRINTS" id="PR00035">
    <property type="entry name" value="HTHGNTR"/>
</dbReference>
<dbReference type="Proteomes" id="UP000218387">
    <property type="component" value="Chromosome"/>
</dbReference>
<accession>A0A2A5TAD0</accession>
<dbReference type="RefSeq" id="WP_074617329.1">
    <property type="nucleotide sequence ID" value="NZ_CABJDW020000017.1"/>
</dbReference>
<reference evidence="5 6" key="1">
    <citation type="submission" date="2018-05" db="EMBL/GenBank/DDBJ databases">
        <title>Genome comparison of Eubacterium sp.</title>
        <authorList>
            <person name="Feng Y."/>
            <person name="Sanchez-Andrea I."/>
            <person name="Stams A.J.M."/>
            <person name="De Vos W.M."/>
        </authorList>
    </citation>
    <scope>NUCLEOTIDE SEQUENCE [LARGE SCALE GENOMIC DNA]</scope>
    <source>
        <strain evidence="5 6">YI</strain>
    </source>
</reference>
<dbReference type="SMART" id="SM00345">
    <property type="entry name" value="HTH_GNTR"/>
    <property type="match status" value="1"/>
</dbReference>
<dbReference type="GO" id="GO:0003677">
    <property type="term" value="F:DNA binding"/>
    <property type="evidence" value="ECO:0007669"/>
    <property type="project" value="UniProtKB-KW"/>
</dbReference>
<dbReference type="InterPro" id="IPR011663">
    <property type="entry name" value="UTRA"/>
</dbReference>
<evidence type="ECO:0000313" key="5">
    <source>
        <dbReference type="EMBL" id="QCT70644.1"/>
    </source>
</evidence>
<dbReference type="InterPro" id="IPR036388">
    <property type="entry name" value="WH-like_DNA-bd_sf"/>
</dbReference>
<gene>
    <name evidence="5" type="ORF">CPZ25_004655</name>
</gene>
<organism evidence="5 6">
    <name type="scientific">Eubacterium maltosivorans</name>
    <dbReference type="NCBI Taxonomy" id="2041044"/>
    <lineage>
        <taxon>Bacteria</taxon>
        <taxon>Bacillati</taxon>
        <taxon>Bacillota</taxon>
        <taxon>Clostridia</taxon>
        <taxon>Eubacteriales</taxon>
        <taxon>Eubacteriaceae</taxon>
        <taxon>Eubacterium</taxon>
    </lineage>
</organism>
<keyword evidence="2" id="KW-0238">DNA-binding</keyword>
<sequence length="233" mass="27179">MGEYTKYTEIIENIKQKIQSNIYKSNELLPSEKELCTEYSVSRRTVRRAIIELVEDGYLYTVPGKGTFVHVLNKDNYEVNFRLGDIIYKGFDKSELYEATILSPDVYLVYNLQVAPTDKVLRIQSQLKRDAQVVAFDVKNIPYFLGIPLKEENLNYNSLRDILKNKISQYEMTEEIYLSSMMADDFLCRVMQMEAPEPLMVLDIIISDRDKIPLGWNKIYIKWNESEIKGVSV</sequence>